<evidence type="ECO:0000313" key="5">
    <source>
        <dbReference type="Proteomes" id="UP000634608"/>
    </source>
</evidence>
<protein>
    <submittedName>
        <fullName evidence="2">Uncharacterized protein</fullName>
    </submittedName>
</protein>
<dbReference type="Proteomes" id="UP000223291">
    <property type="component" value="Unassembled WGS sequence"/>
</dbReference>
<name>A0A2G1TKF3_ACIBA</name>
<proteinExistence type="predicted"/>
<comment type="caution">
    <text evidence="2">The sequence shown here is derived from an EMBL/GenBank/DDBJ whole genome shotgun (WGS) entry which is preliminary data.</text>
</comment>
<dbReference type="RefSeq" id="WP_000892293.1">
    <property type="nucleotide sequence ID" value="NZ_CACSGJ010000003.1"/>
</dbReference>
<keyword evidence="1" id="KW-1133">Transmembrane helix</keyword>
<dbReference type="Proteomes" id="UP000634608">
    <property type="component" value="Unassembled WGS sequence"/>
</dbReference>
<evidence type="ECO:0000313" key="4">
    <source>
        <dbReference type="Proteomes" id="UP000223291"/>
    </source>
</evidence>
<feature type="transmembrane region" description="Helical" evidence="1">
    <location>
        <begin position="168"/>
        <end position="194"/>
    </location>
</feature>
<feature type="transmembrane region" description="Helical" evidence="1">
    <location>
        <begin position="66"/>
        <end position="91"/>
    </location>
</feature>
<feature type="transmembrane region" description="Helical" evidence="1">
    <location>
        <begin position="131"/>
        <end position="153"/>
    </location>
</feature>
<dbReference type="AlphaFoldDB" id="A0A2G1TKF3"/>
<accession>A0A2G1TKF3</accession>
<evidence type="ECO:0000313" key="2">
    <source>
        <dbReference type="EMBL" id="MBD0221991.1"/>
    </source>
</evidence>
<reference evidence="2" key="2">
    <citation type="submission" date="2020-08" db="EMBL/GenBank/DDBJ databases">
        <title>Diversity of carbapenem-resistant Acinetobacter baumannii and bacteriophage-mediated spread of the Oxa23 carbapenemase.</title>
        <authorList>
            <person name="Abouelfetouh A."/>
            <person name="Mattock J."/>
            <person name="Turner D."/>
            <person name="Li E."/>
            <person name="Evans B.A."/>
        </authorList>
    </citation>
    <scope>NUCLEOTIDE SEQUENCE</scope>
    <source>
        <strain evidence="2">A86</strain>
    </source>
</reference>
<dbReference type="EMBL" id="JACSVK010000140">
    <property type="protein sequence ID" value="MBD0221991.1"/>
    <property type="molecule type" value="Genomic_DNA"/>
</dbReference>
<evidence type="ECO:0000256" key="1">
    <source>
        <dbReference type="SAM" id="Phobius"/>
    </source>
</evidence>
<evidence type="ECO:0000313" key="3">
    <source>
        <dbReference type="EMBL" id="PHQ02669.1"/>
    </source>
</evidence>
<dbReference type="EMBL" id="NXDV01000007">
    <property type="protein sequence ID" value="PHQ02669.1"/>
    <property type="molecule type" value="Genomic_DNA"/>
</dbReference>
<keyword evidence="1" id="KW-0812">Transmembrane</keyword>
<sequence length="201" mass="23388">MLENIFKPLNYLAIKWEVKGAISKKKFDFFIPAILALITSVILLGIDIYAYNPLKEIEPNIFKNDFAVLLTGFLQTIPGFYIAALAAIATLTSEVMDRPMSGVAPTEKILETNPDREVEIPLSRRMFLSRLFSYLAFISLILYFFVLTFKYFYSLDIFSTSQFWYELGYVFCLFIICFFMFQLLLLTFLGLYYLGDRVHRN</sequence>
<gene>
    <name evidence="3" type="ORF">CPI82_10605</name>
    <name evidence="2" type="ORF">IAG11_19190</name>
</gene>
<keyword evidence="1" id="KW-0472">Membrane</keyword>
<organism evidence="2 5">
    <name type="scientific">Acinetobacter baumannii</name>
    <dbReference type="NCBI Taxonomy" id="470"/>
    <lineage>
        <taxon>Bacteria</taxon>
        <taxon>Pseudomonadati</taxon>
        <taxon>Pseudomonadota</taxon>
        <taxon>Gammaproteobacteria</taxon>
        <taxon>Moraxellales</taxon>
        <taxon>Moraxellaceae</taxon>
        <taxon>Acinetobacter</taxon>
        <taxon>Acinetobacter calcoaceticus/baumannii complex</taxon>
    </lineage>
</organism>
<feature type="transmembrane region" description="Helical" evidence="1">
    <location>
        <begin position="29"/>
        <end position="51"/>
    </location>
</feature>
<reference evidence="3 4" key="1">
    <citation type="submission" date="2017-09" db="EMBL/GenBank/DDBJ databases">
        <title>Draft genome of Acinetobacter baumannii strain I43, a mercury resistant bacteria.</title>
        <authorList>
            <person name="Siqueira K.A."/>
            <person name="Mello I.S."/>
            <person name="Mendes T.A."/>
            <person name="Soares M.A."/>
        </authorList>
    </citation>
    <scope>NUCLEOTIDE SEQUENCE [LARGE SCALE GENOMIC DNA]</scope>
    <source>
        <strain evidence="3 4">I43</strain>
    </source>
</reference>